<dbReference type="CDD" id="cd15482">
    <property type="entry name" value="Sialidase_non-viral"/>
    <property type="match status" value="1"/>
</dbReference>
<comment type="caution">
    <text evidence="4">The sequence shown here is derived from an EMBL/GenBank/DDBJ whole genome shotgun (WGS) entry which is preliminary data.</text>
</comment>
<dbReference type="RefSeq" id="WP_182847553.1">
    <property type="nucleotide sequence ID" value="NZ_JACJIA010000012.1"/>
</dbReference>
<keyword evidence="3" id="KW-0812">Transmembrane</keyword>
<feature type="transmembrane region" description="Helical" evidence="3">
    <location>
        <begin position="285"/>
        <end position="306"/>
    </location>
</feature>
<accession>A0A7W3LWJ2</accession>
<dbReference type="EMBL" id="JACJIA010000012">
    <property type="protein sequence ID" value="MBA8955562.1"/>
    <property type="molecule type" value="Genomic_DNA"/>
</dbReference>
<keyword evidence="3" id="KW-1133">Transmembrane helix</keyword>
<dbReference type="PANTHER" id="PTHR13037:SF24">
    <property type="entry name" value="POLYCOMB PROTEIN PCL-RELATED"/>
    <property type="match status" value="1"/>
</dbReference>
<feature type="compositionally biased region" description="Pro residues" evidence="2">
    <location>
        <begin position="43"/>
        <end position="53"/>
    </location>
</feature>
<feature type="region of interest" description="Disordered" evidence="2">
    <location>
        <begin position="1"/>
        <end position="280"/>
    </location>
</feature>
<evidence type="ECO:0000256" key="1">
    <source>
        <dbReference type="ARBA" id="ARBA00022581"/>
    </source>
</evidence>
<evidence type="ECO:0000256" key="3">
    <source>
        <dbReference type="SAM" id="Phobius"/>
    </source>
</evidence>
<dbReference type="InterPro" id="IPR015943">
    <property type="entry name" value="WD40/YVTN_repeat-like_dom_sf"/>
</dbReference>
<name>A0A7W3LWJ2_ACTNM</name>
<dbReference type="Gene3D" id="2.120.10.10">
    <property type="match status" value="1"/>
</dbReference>
<sequence length="1046" mass="106605">MSTPEDDANRQAADEAAPGWGVTPPPPPPWAAPAADPGRPGEAPAPTPPPPPTWASGPDAGGDDAGTETVDDTADDADDAAGSVPPPPPPTWNETPAENPAEAPADQGQTQVVPTRKPTPPPTPPMDATMVDGHPPVDATMVDGQPPVDATMVDGQPPVQSAPQPFSPPPPVQQPWEVSAPPPPPPADGGHKPFSPPPPVQQPWEVGAPAAPQPAPNDGGHRPFSPPPPVQQPWEVAPHAAQPAPTPAPAPALPGQEPWLNPKAKKEKKSKAPGAGGGGGKARMALIGVGAFVALGAVAGAAAFFLTGSEKPEGGDTRQARIADDMFGLGPQSRFDTIEQAFNDAAVAGKTVVAAGTEYGGPRNRARFLTSADGGRTWTLGSVTADGGQPSGSAPKLVTGAAGAWLALGGSPERMLTWTSKDSRSWTEHAVAPGAFVKGDVVEQAARTADGWIAVGHTQAGRRPGPVVWRSNDGANWERLGDGKLSLPVQDGRPEQALHVVSGNGTLVMQGTVVVTKENKGKKSDVTVDGFWRSTDGGRIWDQVTVPQADGSAGLARGLAFDGGRFLVLRQNPRGGHGVLVASQDGGSWARADRITAPGNARFDRFTGGERGVAALATAGGRMLLFQNGGEGWRRTDLGKTAGRFVAAVTPTGTGTSLVAGAVKGPDRNFYLGLSDGSGQVQEIDLTKVPDAVNPDRTVRGLAAADGGRVLALGGTSGDAAVWYSADGATSWHRAGGNALGGPGRQLLLDAANAPAGWLAVGDDAGRALVATSQNGDNWQRVTDRLFIASKGVAVRTAAVTAGRRGYVVVGSATKNEQQSAIVWTSPDGRRWARSDTGDLRGVGGAWRWMADVASGPSGYLAVGAIADPAGERGRQSRPAVWVSGDGGRWSVQKLPVPQGATHGNLVRVAVRDSTAVALGAAFRADGSSMAFAVRSTDGGRSWTPAELPGQDPKGEVHGPALNVVATAKGFAAVGTSGKAADHDVRMWSSADGSSWQVTEPQGAGLSGSGAQQVLGLVESGGTVTGTGLTTSAAGDSTTLWRFPAP</sequence>
<feature type="compositionally biased region" description="Low complexity" evidence="2">
    <location>
        <begin position="92"/>
        <end position="105"/>
    </location>
</feature>
<organism evidence="4 5">
    <name type="scientific">Actinomadura namibiensis</name>
    <dbReference type="NCBI Taxonomy" id="182080"/>
    <lineage>
        <taxon>Bacteria</taxon>
        <taxon>Bacillati</taxon>
        <taxon>Actinomycetota</taxon>
        <taxon>Actinomycetes</taxon>
        <taxon>Streptosporangiales</taxon>
        <taxon>Thermomonosporaceae</taxon>
        <taxon>Actinomadura</taxon>
    </lineage>
</organism>
<dbReference type="SUPFAM" id="SSF110296">
    <property type="entry name" value="Oligoxyloglucan reducing end-specific cellobiohydrolase"/>
    <property type="match status" value="3"/>
</dbReference>
<evidence type="ECO:0000256" key="2">
    <source>
        <dbReference type="SAM" id="MobiDB-lite"/>
    </source>
</evidence>
<evidence type="ECO:0000313" key="4">
    <source>
        <dbReference type="EMBL" id="MBA8955562.1"/>
    </source>
</evidence>
<protein>
    <submittedName>
        <fullName evidence="4">Uncharacterized protein</fullName>
    </submittedName>
</protein>
<dbReference type="Gene3D" id="2.130.10.10">
    <property type="entry name" value="YVTN repeat-like/Quinoprotein amine dehydrogenase"/>
    <property type="match status" value="1"/>
</dbReference>
<feature type="compositionally biased region" description="Acidic residues" evidence="2">
    <location>
        <begin position="61"/>
        <end position="79"/>
    </location>
</feature>
<feature type="compositionally biased region" description="Low complexity" evidence="2">
    <location>
        <begin position="232"/>
        <end position="243"/>
    </location>
</feature>
<gene>
    <name evidence="4" type="ORF">HNR61_007238</name>
</gene>
<keyword evidence="3" id="KW-0472">Membrane</keyword>
<evidence type="ECO:0000313" key="5">
    <source>
        <dbReference type="Proteomes" id="UP000572680"/>
    </source>
</evidence>
<keyword evidence="1" id="KW-0945">Host-virus interaction</keyword>
<dbReference type="Proteomes" id="UP000572680">
    <property type="component" value="Unassembled WGS sequence"/>
</dbReference>
<dbReference type="AlphaFoldDB" id="A0A7W3LWJ2"/>
<proteinExistence type="predicted"/>
<reference evidence="4 5" key="1">
    <citation type="submission" date="2020-08" db="EMBL/GenBank/DDBJ databases">
        <title>Genomic Encyclopedia of Type Strains, Phase IV (KMG-IV): sequencing the most valuable type-strain genomes for metagenomic binning, comparative biology and taxonomic classification.</title>
        <authorList>
            <person name="Goeker M."/>
        </authorList>
    </citation>
    <scope>NUCLEOTIDE SEQUENCE [LARGE SCALE GENOMIC DNA]</scope>
    <source>
        <strain evidence="4 5">DSM 44197</strain>
    </source>
</reference>
<dbReference type="PANTHER" id="PTHR13037">
    <property type="entry name" value="FORMIN"/>
    <property type="match status" value="1"/>
</dbReference>
<keyword evidence="5" id="KW-1185">Reference proteome</keyword>
<feature type="compositionally biased region" description="Low complexity" evidence="2">
    <location>
        <begin position="32"/>
        <end position="42"/>
    </location>
</feature>